<dbReference type="Gene3D" id="3.90.550.10">
    <property type="entry name" value="Spore Coat Polysaccharide Biosynthesis Protein SpsA, Chain A"/>
    <property type="match status" value="1"/>
</dbReference>
<sequence length="637" mass="71795">MLNPNISYDNAYAHTNVYGHALELLKRHVSGVRYDGKAVIHLDVGCGYGRIAEPLTEALGVAYVGVDLEGAGLASLAGRGYETHKLDLSKPNLLESFRELVGERIVGSISMLDTLEHLQEGQQVLEALSDLAAQHSSFTVISVPNVAHRDVGFKLAFGLWDYTEDGLLDHTHVRLFNDSYLERALRHAGLHSTDSYDVRAALSDQHFPKTHPALSQATVLHRLMSSLRSGVDAHADVQQFVRICVAGPKIAKPPFAYERAEKRPFLSIVTRTQGKRIQSLVEVFTCLAGQSSRDFEVLIMGHKLTLERQIAVERAIEDTPAWLRAKIRLILVNAGSRTRPLNEGFLAAQGEYISTLDDDDIPMAHWVETFQKLAATNPGRLLRSVVVRQNVTNVEVLKRTGIRAVGPLEKLYPSEFKFLDNLLGNFTPNLGVAFPRGVFHDLHVKFDEDITTAEDWDYIMRVATIAGVACSPSITSVYQWWGSEHSSRTDHPDHEWRDNYHRILQKMDRDMVLFPPGTAREIRLILEERDELERQTTAQIQLQPDGLQRELDQLRLELQKTVKRSQVSELLHSTSWRLTGPLRLLGRLKGGKPVSFANCQNMDVAELDETIEKIYSSRSWRITAALRAMNFSREREH</sequence>
<dbReference type="Proteomes" id="UP001242288">
    <property type="component" value="Unassembled WGS sequence"/>
</dbReference>
<keyword evidence="4" id="KW-1185">Reference proteome</keyword>
<proteinExistence type="predicted"/>
<keyword evidence="3" id="KW-0489">Methyltransferase</keyword>
<dbReference type="InterPro" id="IPR001173">
    <property type="entry name" value="Glyco_trans_2-like"/>
</dbReference>
<evidence type="ECO:0000313" key="4">
    <source>
        <dbReference type="Proteomes" id="UP001209412"/>
    </source>
</evidence>
<evidence type="ECO:0000259" key="1">
    <source>
        <dbReference type="Pfam" id="PF00535"/>
    </source>
</evidence>
<evidence type="ECO:0000313" key="2">
    <source>
        <dbReference type="EMBL" id="MCX4152215.1"/>
    </source>
</evidence>
<dbReference type="Gene3D" id="3.40.50.150">
    <property type="entry name" value="Vaccinia Virus protein VP39"/>
    <property type="match status" value="1"/>
</dbReference>
<dbReference type="Pfam" id="PF13489">
    <property type="entry name" value="Methyltransf_23"/>
    <property type="match status" value="1"/>
</dbReference>
<organism evidence="3 5">
    <name type="scientific">Paraburkholderia madseniana</name>
    <dbReference type="NCBI Taxonomy" id="2599607"/>
    <lineage>
        <taxon>Bacteria</taxon>
        <taxon>Pseudomonadati</taxon>
        <taxon>Pseudomonadota</taxon>
        <taxon>Betaproteobacteria</taxon>
        <taxon>Burkholderiales</taxon>
        <taxon>Burkholderiaceae</taxon>
        <taxon>Paraburkholderia</taxon>
    </lineage>
</organism>
<dbReference type="RefSeq" id="WP_266262165.1">
    <property type="nucleotide sequence ID" value="NZ_JAMXWF010000080.1"/>
</dbReference>
<dbReference type="AlphaFoldDB" id="A0AAP5BNB4"/>
<protein>
    <submittedName>
        <fullName evidence="3">Methyltransferase domain-containing protein</fullName>
    </submittedName>
</protein>
<evidence type="ECO:0000313" key="3">
    <source>
        <dbReference type="EMBL" id="MDQ6414026.1"/>
    </source>
</evidence>
<keyword evidence="3" id="KW-0808">Transferase</keyword>
<comment type="caution">
    <text evidence="3">The sequence shown here is derived from an EMBL/GenBank/DDBJ whole genome shotgun (WGS) entry which is preliminary data.</text>
</comment>
<dbReference type="CDD" id="cd00761">
    <property type="entry name" value="Glyco_tranf_GTA_type"/>
    <property type="match status" value="1"/>
</dbReference>
<dbReference type="SUPFAM" id="SSF53448">
    <property type="entry name" value="Nucleotide-diphospho-sugar transferases"/>
    <property type="match status" value="1"/>
</dbReference>
<dbReference type="Pfam" id="PF00535">
    <property type="entry name" value="Glycos_transf_2"/>
    <property type="match status" value="1"/>
</dbReference>
<dbReference type="GO" id="GO:0032259">
    <property type="term" value="P:methylation"/>
    <property type="evidence" value="ECO:0007669"/>
    <property type="project" value="UniProtKB-KW"/>
</dbReference>
<dbReference type="GO" id="GO:0008168">
    <property type="term" value="F:methyltransferase activity"/>
    <property type="evidence" value="ECO:0007669"/>
    <property type="project" value="UniProtKB-KW"/>
</dbReference>
<dbReference type="SUPFAM" id="SSF53335">
    <property type="entry name" value="S-adenosyl-L-methionine-dependent methyltransferases"/>
    <property type="match status" value="1"/>
</dbReference>
<dbReference type="Proteomes" id="UP001209412">
    <property type="component" value="Unassembled WGS sequence"/>
</dbReference>
<reference evidence="3" key="1">
    <citation type="submission" date="2022-06" db="EMBL/GenBank/DDBJ databases">
        <title>PHB producers.</title>
        <authorList>
            <person name="Besaury L."/>
        </authorList>
    </citation>
    <scope>NUCLEOTIDE SEQUENCE</scope>
    <source>
        <strain evidence="3 4">SEWS6</strain>
    </source>
</reference>
<dbReference type="EMBL" id="JAMXWF010000080">
    <property type="protein sequence ID" value="MDQ6414026.1"/>
    <property type="molecule type" value="Genomic_DNA"/>
</dbReference>
<evidence type="ECO:0000313" key="5">
    <source>
        <dbReference type="Proteomes" id="UP001242288"/>
    </source>
</evidence>
<feature type="domain" description="Glycosyltransferase 2-like" evidence="1">
    <location>
        <begin position="339"/>
        <end position="381"/>
    </location>
</feature>
<dbReference type="EMBL" id="JAPKHW010000080">
    <property type="protein sequence ID" value="MCX4152215.1"/>
    <property type="molecule type" value="Genomic_DNA"/>
</dbReference>
<dbReference type="InterPro" id="IPR029063">
    <property type="entry name" value="SAM-dependent_MTases_sf"/>
</dbReference>
<dbReference type="InterPro" id="IPR029044">
    <property type="entry name" value="Nucleotide-diphossugar_trans"/>
</dbReference>
<name>A0AAP5BNB4_9BURK</name>
<accession>A0AAP5BNB4</accession>
<gene>
    <name evidence="3" type="ORF">NIE36_43690</name>
    <name evidence="2" type="ORF">OSB80_43800</name>
</gene>